<feature type="domain" description="CMP/dCMP-type deaminase" evidence="1">
    <location>
        <begin position="6"/>
        <end position="131"/>
    </location>
</feature>
<protein>
    <submittedName>
        <fullName evidence="2">tRNA(Arg) A34 adenosine deaminase TadA</fullName>
    </submittedName>
</protein>
<organism evidence="2 3">
    <name type="scientific">Nonomuraea wenchangensis</name>
    <dbReference type="NCBI Taxonomy" id="568860"/>
    <lineage>
        <taxon>Bacteria</taxon>
        <taxon>Bacillati</taxon>
        <taxon>Actinomycetota</taxon>
        <taxon>Actinomycetes</taxon>
        <taxon>Streptosporangiales</taxon>
        <taxon>Streptosporangiaceae</taxon>
        <taxon>Nonomuraea</taxon>
    </lineage>
</organism>
<dbReference type="EMBL" id="FOHX01000004">
    <property type="protein sequence ID" value="SET77038.1"/>
    <property type="molecule type" value="Genomic_DNA"/>
</dbReference>
<evidence type="ECO:0000259" key="1">
    <source>
        <dbReference type="PROSITE" id="PS51747"/>
    </source>
</evidence>
<dbReference type="OrthoDB" id="9802676at2"/>
<dbReference type="STRING" id="568860.SAMN05421811_10453"/>
<dbReference type="InterPro" id="IPR002125">
    <property type="entry name" value="CMP_dCMP_dom"/>
</dbReference>
<dbReference type="Gene3D" id="3.40.140.10">
    <property type="entry name" value="Cytidine Deaminase, domain 2"/>
    <property type="match status" value="1"/>
</dbReference>
<dbReference type="PANTHER" id="PTHR11079">
    <property type="entry name" value="CYTOSINE DEAMINASE FAMILY MEMBER"/>
    <property type="match status" value="1"/>
</dbReference>
<dbReference type="CDD" id="cd01285">
    <property type="entry name" value="nucleoside_deaminase"/>
    <property type="match status" value="1"/>
</dbReference>
<dbReference type="GO" id="GO:0003824">
    <property type="term" value="F:catalytic activity"/>
    <property type="evidence" value="ECO:0007669"/>
    <property type="project" value="InterPro"/>
</dbReference>
<accession>A0A1I0H0N3</accession>
<gene>
    <name evidence="2" type="ORF">SAMN05421811_10453</name>
</gene>
<dbReference type="PROSITE" id="PS51747">
    <property type="entry name" value="CYT_DCMP_DEAMINASES_2"/>
    <property type="match status" value="1"/>
</dbReference>
<dbReference type="Pfam" id="PF00383">
    <property type="entry name" value="dCMP_cyt_deam_1"/>
    <property type="match status" value="1"/>
</dbReference>
<name>A0A1I0H0N3_9ACTN</name>
<reference evidence="2 3" key="1">
    <citation type="submission" date="2016-10" db="EMBL/GenBank/DDBJ databases">
        <authorList>
            <person name="de Groot N.N."/>
        </authorList>
    </citation>
    <scope>NUCLEOTIDE SEQUENCE [LARGE SCALE GENOMIC DNA]</scope>
    <source>
        <strain evidence="2 3">CGMCC 4.5598</strain>
    </source>
</reference>
<dbReference type="AlphaFoldDB" id="A0A1I0H0N3"/>
<dbReference type="SUPFAM" id="SSF53927">
    <property type="entry name" value="Cytidine deaminase-like"/>
    <property type="match status" value="1"/>
</dbReference>
<evidence type="ECO:0000313" key="2">
    <source>
        <dbReference type="EMBL" id="SET77038.1"/>
    </source>
</evidence>
<sequence length="176" mass="18586">MTVSAADLEAVMDLAVEACIAHVAAGGLPFVGVVVEAIGKVISEFGVNRVQETGDPTAHAEVVAMRGAMTTHGLDTLTGTALLATGEPCGLCYRYAIDHGVEAIYVAVDRDEVAAFGFDYRASYPAFGITDEHRAELLRPLPVARGDEPFTRYLHTTITARNAPARPATKSRGTPS</sequence>
<dbReference type="InterPro" id="IPR016193">
    <property type="entry name" value="Cytidine_deaminase-like"/>
</dbReference>
<dbReference type="Proteomes" id="UP000199361">
    <property type="component" value="Unassembled WGS sequence"/>
</dbReference>
<evidence type="ECO:0000313" key="3">
    <source>
        <dbReference type="Proteomes" id="UP000199361"/>
    </source>
</evidence>
<proteinExistence type="predicted"/>
<dbReference type="PANTHER" id="PTHR11079:SF162">
    <property type="entry name" value="RIBOFLAVIN BIOSYNTHESIS PROTEIN PYRD, CHLOROPLASTIC"/>
    <property type="match status" value="1"/>
</dbReference>
<keyword evidence="3" id="KW-1185">Reference proteome</keyword>